<dbReference type="EMBL" id="JAGFBS010000002">
    <property type="protein sequence ID" value="KAG6380823.1"/>
    <property type="molecule type" value="Genomic_DNA"/>
</dbReference>
<feature type="compositionally biased region" description="Basic and acidic residues" evidence="2">
    <location>
        <begin position="1"/>
        <end position="11"/>
    </location>
</feature>
<feature type="coiled-coil region" evidence="1">
    <location>
        <begin position="135"/>
        <end position="270"/>
    </location>
</feature>
<reference evidence="3" key="1">
    <citation type="submission" date="2021-03" db="EMBL/GenBank/DDBJ databases">
        <title>Evolutionary innovations through gain and loss of genes in the ectomycorrhizal Boletales.</title>
        <authorList>
            <person name="Wu G."/>
            <person name="Miyauchi S."/>
            <person name="Morin E."/>
            <person name="Yang Z.-L."/>
            <person name="Xu J."/>
            <person name="Martin F.M."/>
        </authorList>
    </citation>
    <scope>NUCLEOTIDE SEQUENCE</scope>
    <source>
        <strain evidence="3">BR01</strain>
    </source>
</reference>
<feature type="compositionally biased region" description="Basic and acidic residues" evidence="2">
    <location>
        <begin position="58"/>
        <end position="67"/>
    </location>
</feature>
<feature type="compositionally biased region" description="Low complexity" evidence="2">
    <location>
        <begin position="32"/>
        <end position="57"/>
    </location>
</feature>
<feature type="coiled-coil region" evidence="1">
    <location>
        <begin position="482"/>
        <end position="600"/>
    </location>
</feature>
<feature type="region of interest" description="Disordered" evidence="2">
    <location>
        <begin position="671"/>
        <end position="719"/>
    </location>
</feature>
<feature type="compositionally biased region" description="Basic and acidic residues" evidence="2">
    <location>
        <begin position="671"/>
        <end position="685"/>
    </location>
</feature>
<dbReference type="OrthoDB" id="10255630at2759"/>
<feature type="compositionally biased region" description="Polar residues" evidence="2">
    <location>
        <begin position="813"/>
        <end position="824"/>
    </location>
</feature>
<accession>A0A8I3AEW4</accession>
<gene>
    <name evidence="3" type="ORF">JVT61DRAFT_5208</name>
</gene>
<dbReference type="Proteomes" id="UP000683000">
    <property type="component" value="Unassembled WGS sequence"/>
</dbReference>
<dbReference type="Gene3D" id="1.10.287.1490">
    <property type="match status" value="1"/>
</dbReference>
<feature type="region of interest" description="Disordered" evidence="2">
    <location>
        <begin position="406"/>
        <end position="433"/>
    </location>
</feature>
<feature type="compositionally biased region" description="Basic residues" evidence="2">
    <location>
        <begin position="12"/>
        <end position="25"/>
    </location>
</feature>
<feature type="compositionally biased region" description="Polar residues" evidence="2">
    <location>
        <begin position="843"/>
        <end position="852"/>
    </location>
</feature>
<feature type="coiled-coil region" evidence="1">
    <location>
        <begin position="724"/>
        <end position="811"/>
    </location>
</feature>
<protein>
    <submittedName>
        <fullName evidence="3">Uncharacterized protein</fullName>
    </submittedName>
</protein>
<dbReference type="SUPFAM" id="SSF57997">
    <property type="entry name" value="Tropomyosin"/>
    <property type="match status" value="1"/>
</dbReference>
<proteinExistence type="predicted"/>
<evidence type="ECO:0000313" key="4">
    <source>
        <dbReference type="Proteomes" id="UP000683000"/>
    </source>
</evidence>
<keyword evidence="4" id="KW-1185">Reference proteome</keyword>
<evidence type="ECO:0000313" key="3">
    <source>
        <dbReference type="EMBL" id="KAG6380823.1"/>
    </source>
</evidence>
<sequence>MSQPESDDRAARAARAKAMLKKRQRTAAVAGSRSTSLASPPPSRSSTPAPAKPAAPAEEGKRERDINDLFSPNDTDTNWIESLPRAEVADANVVAQPQSQRPRPSPRSPPPPERLGAPASVLQSVTTPVANQQVLDDLHNRLAEQRQVITSLQAENSTLQTSLPRLDDIQADARDKAKALQETRARCKALEDELAQARESHVMATRHLAELSREKSRLEDLHAVAQTKIGGLETSRLELDQRLREANQNVDSLQSDIKRLAADLGSAQQEVRSSRAHSTMVEQELSAARGQIEALRTSAIVDSKRWQEQDQSRQQTISLLVSEKASLIASVQRSDEVEMELQEKEKSFLAEHARAAHLAEKVQDLEITTRRQGNELGEALSREKELLERVKDREREIQLRKAELDEVQATSGQHQQRVRELEEQIESDDRADKLETSLKNTQDRADELEFQLNKIQQAHTSIKSERDNLGSQLRLTTEKVDHAALQGHLKSANNRRDALLEERASLQSQVVFNQSAVKQLQQKLAELASEVTSSDRALQNVQGELRAALRRAEESEKTQKDLRDEGTRLMQSLEDMKPKIVELTSVKLELMEHIERLEHEKRSRDTLISKLEMALNEGTEREAEGAKLRKESDALWEKDSRSLQQSVAELQQGYSILEAELQSAQATVKTLEAERTRTRQADVRQADLSNRMNADARRREEGISQLESALSSSRKNEAEQSHLIEHYRTEVEALQSELVAKEEELESVQKTPVTDDDLRSLDDEMLSAVKQQHAMELSSAQSQIRALETAAFEAQDMAHRLQRQVHTLEDQLASRSVSRATSRPFSPGARPASRTSSDLRRGSLTSKSSSLVPPTRSVFDVGLSPETRHKRQVSLSMLKARIESETAAHRHTPPPRGLSPVPDSISDIDLHSHRPQFMDESHIFWCHSCRGELVIL</sequence>
<feature type="compositionally biased region" description="Polar residues" evidence="2">
    <location>
        <begin position="70"/>
        <end position="80"/>
    </location>
</feature>
<feature type="compositionally biased region" description="Pro residues" evidence="2">
    <location>
        <begin position="103"/>
        <end position="113"/>
    </location>
</feature>
<organism evidence="3 4">
    <name type="scientific">Boletus reticuloceps</name>
    <dbReference type="NCBI Taxonomy" id="495285"/>
    <lineage>
        <taxon>Eukaryota</taxon>
        <taxon>Fungi</taxon>
        <taxon>Dikarya</taxon>
        <taxon>Basidiomycota</taxon>
        <taxon>Agaricomycotina</taxon>
        <taxon>Agaricomycetes</taxon>
        <taxon>Agaricomycetidae</taxon>
        <taxon>Boletales</taxon>
        <taxon>Boletineae</taxon>
        <taxon>Boletaceae</taxon>
        <taxon>Boletoideae</taxon>
        <taxon>Boletus</taxon>
    </lineage>
</organism>
<feature type="region of interest" description="Disordered" evidence="2">
    <location>
        <begin position="811"/>
        <end position="853"/>
    </location>
</feature>
<feature type="region of interest" description="Disordered" evidence="2">
    <location>
        <begin position="1"/>
        <end position="118"/>
    </location>
</feature>
<evidence type="ECO:0000256" key="1">
    <source>
        <dbReference type="SAM" id="Coils"/>
    </source>
</evidence>
<name>A0A8I3AEW4_9AGAM</name>
<keyword evidence="1" id="KW-0175">Coiled coil</keyword>
<feature type="compositionally biased region" description="Basic and acidic residues" evidence="2">
    <location>
        <begin position="417"/>
        <end position="433"/>
    </location>
</feature>
<dbReference type="AlphaFoldDB" id="A0A8I3AEW4"/>
<comment type="caution">
    <text evidence="3">The sequence shown here is derived from an EMBL/GenBank/DDBJ whole genome shotgun (WGS) entry which is preliminary data.</text>
</comment>
<evidence type="ECO:0000256" key="2">
    <source>
        <dbReference type="SAM" id="MobiDB-lite"/>
    </source>
</evidence>